<dbReference type="CAZy" id="GT2">
    <property type="family name" value="Glycosyltransferase Family 2"/>
</dbReference>
<dbReference type="PANTHER" id="PTHR43685">
    <property type="entry name" value="GLYCOSYLTRANSFERASE"/>
    <property type="match status" value="1"/>
</dbReference>
<dbReference type="InterPro" id="IPR001173">
    <property type="entry name" value="Glyco_trans_2-like"/>
</dbReference>
<dbReference type="GeneID" id="98615405"/>
<dbReference type="AlphaFoldDB" id="Q21E22"/>
<gene>
    <name evidence="2" type="ordered locus">Sde_3802</name>
</gene>
<evidence type="ECO:0000313" key="3">
    <source>
        <dbReference type="Proteomes" id="UP000001947"/>
    </source>
</evidence>
<dbReference type="GO" id="GO:0016740">
    <property type="term" value="F:transferase activity"/>
    <property type="evidence" value="ECO:0007669"/>
    <property type="project" value="UniProtKB-KW"/>
</dbReference>
<keyword evidence="3" id="KW-1185">Reference proteome</keyword>
<dbReference type="Pfam" id="PF00535">
    <property type="entry name" value="Glycos_transf_2"/>
    <property type="match status" value="1"/>
</dbReference>
<sequence length="341" mass="38508">MNNTINKPIFSVVMPMYNVAKYVATAIESVLAQTYGQFELICVDDGCTDNTLDIVSTYKDPRIRVIRQKNMGLSAARNTGISHARGLYVALLDSDDYWAPTKLQMHLSHFRNNPKLGVSYSASQFIDEEGSLLGIGQYPKLKNIHAQDIFCRNPIGNGSAAVLRKSMLLQMGKHVYNNGEVRLTYFDERLRQSEDVEFWLRAALTSDWQFMGIGEGLTFYRVNASGLSANLTNQYQAWRVSVKNNYHLNPAFFDTWYSMASAYQKRYLARRAVQSRNSFAALKFSVGAILTNWRIVRDEPSRTLATLGAALLSILPSSIYNPLEQCVMQLTKAVQQRSLPI</sequence>
<dbReference type="PANTHER" id="PTHR43685:SF2">
    <property type="entry name" value="GLYCOSYLTRANSFERASE 2-LIKE DOMAIN-CONTAINING PROTEIN"/>
    <property type="match status" value="1"/>
</dbReference>
<evidence type="ECO:0000259" key="1">
    <source>
        <dbReference type="Pfam" id="PF00535"/>
    </source>
</evidence>
<dbReference type="RefSeq" id="WP_011470272.1">
    <property type="nucleotide sequence ID" value="NC_007912.1"/>
</dbReference>
<reference evidence="2 3" key="1">
    <citation type="journal article" date="2008" name="PLoS Genet.">
        <title>Complete genome sequence of the complex carbohydrate-degrading marine bacterium, Saccharophagus degradans strain 2-40 T.</title>
        <authorList>
            <person name="Weiner R.M."/>
            <person name="Taylor L.E.II."/>
            <person name="Henrissat B."/>
            <person name="Hauser L."/>
            <person name="Land M."/>
            <person name="Coutinho P.M."/>
            <person name="Rancurel C."/>
            <person name="Saunders E.H."/>
            <person name="Longmire A.G."/>
            <person name="Zhang H."/>
            <person name="Bayer E.A."/>
            <person name="Gilbert H.J."/>
            <person name="Larimer F."/>
            <person name="Zhulin I.B."/>
            <person name="Ekborg N.A."/>
            <person name="Lamed R."/>
            <person name="Richardson P.M."/>
            <person name="Borovok I."/>
            <person name="Hutcheson S."/>
        </authorList>
    </citation>
    <scope>NUCLEOTIDE SEQUENCE [LARGE SCALE GENOMIC DNA]</scope>
    <source>
        <strain evidence="3">2-40 / ATCC 43961 / DSM 17024</strain>
    </source>
</reference>
<proteinExistence type="predicted"/>
<protein>
    <submittedName>
        <fullName evidence="2">B-glycosyltransferase-like protein</fullName>
    </submittedName>
</protein>
<dbReference type="InterPro" id="IPR029044">
    <property type="entry name" value="Nucleotide-diphossugar_trans"/>
</dbReference>
<feature type="domain" description="Glycosyltransferase 2-like" evidence="1">
    <location>
        <begin position="11"/>
        <end position="168"/>
    </location>
</feature>
<dbReference type="EMBL" id="CP000282">
    <property type="protein sequence ID" value="ABD83057.1"/>
    <property type="molecule type" value="Genomic_DNA"/>
</dbReference>
<dbReference type="CDD" id="cd00761">
    <property type="entry name" value="Glyco_tranf_GTA_type"/>
    <property type="match status" value="1"/>
</dbReference>
<dbReference type="HOGENOM" id="CLU_025996_0_0_6"/>
<keyword evidence="2" id="KW-0808">Transferase</keyword>
<accession>Q21E22</accession>
<dbReference type="STRING" id="203122.Sde_3802"/>
<dbReference type="Gene3D" id="3.90.550.10">
    <property type="entry name" value="Spore Coat Polysaccharide Biosynthesis Protein SpsA, Chain A"/>
    <property type="match status" value="1"/>
</dbReference>
<evidence type="ECO:0000313" key="2">
    <source>
        <dbReference type="EMBL" id="ABD83057.1"/>
    </source>
</evidence>
<dbReference type="InterPro" id="IPR050834">
    <property type="entry name" value="Glycosyltransf_2"/>
</dbReference>
<dbReference type="SUPFAM" id="SSF53448">
    <property type="entry name" value="Nucleotide-diphospho-sugar transferases"/>
    <property type="match status" value="1"/>
</dbReference>
<name>Q21E22_SACD2</name>
<dbReference type="eggNOG" id="COG1215">
    <property type="taxonomic scope" value="Bacteria"/>
</dbReference>
<dbReference type="Proteomes" id="UP000001947">
    <property type="component" value="Chromosome"/>
</dbReference>
<dbReference type="KEGG" id="sde:Sde_3802"/>
<organism evidence="2 3">
    <name type="scientific">Saccharophagus degradans (strain 2-40 / ATCC 43961 / DSM 17024)</name>
    <dbReference type="NCBI Taxonomy" id="203122"/>
    <lineage>
        <taxon>Bacteria</taxon>
        <taxon>Pseudomonadati</taxon>
        <taxon>Pseudomonadota</taxon>
        <taxon>Gammaproteobacteria</taxon>
        <taxon>Cellvibrionales</taxon>
        <taxon>Cellvibrionaceae</taxon>
        <taxon>Saccharophagus</taxon>
    </lineage>
</organism>